<accession>A0A0F9IM55</accession>
<evidence type="ECO:0000313" key="9">
    <source>
        <dbReference type="EMBL" id="KKL88272.1"/>
    </source>
</evidence>
<comment type="subcellular location">
    <subcellularLocation>
        <location evidence="1">Endomembrane system</location>
        <topology evidence="1">Multi-pass membrane protein</topology>
    </subcellularLocation>
</comment>
<feature type="transmembrane region" description="Helical" evidence="7">
    <location>
        <begin position="65"/>
        <end position="94"/>
    </location>
</feature>
<evidence type="ECO:0000256" key="3">
    <source>
        <dbReference type="ARBA" id="ARBA00022989"/>
    </source>
</evidence>
<name>A0A0F9IM55_9ZZZZ</name>
<evidence type="ECO:0000259" key="8">
    <source>
        <dbReference type="Pfam" id="PF04116"/>
    </source>
</evidence>
<dbReference type="InterPro" id="IPR006694">
    <property type="entry name" value="Fatty_acid_hydroxylase"/>
</dbReference>
<organism evidence="9">
    <name type="scientific">marine sediment metagenome</name>
    <dbReference type="NCBI Taxonomy" id="412755"/>
    <lineage>
        <taxon>unclassified sequences</taxon>
        <taxon>metagenomes</taxon>
        <taxon>ecological metagenomes</taxon>
    </lineage>
</organism>
<keyword evidence="2 7" id="KW-0812">Transmembrane</keyword>
<dbReference type="EMBL" id="LAZR01020611">
    <property type="protein sequence ID" value="KKL88272.1"/>
    <property type="molecule type" value="Genomic_DNA"/>
</dbReference>
<dbReference type="GO" id="GO:0005506">
    <property type="term" value="F:iron ion binding"/>
    <property type="evidence" value="ECO:0007669"/>
    <property type="project" value="InterPro"/>
</dbReference>
<sequence>MDTLFTPIVSGMTALFGREPTLNEMILIPMIPVFVSAFLIEWLYTCIKSGNTNLTAGKPFWLREVFANFSLGAGYYVSGALMNVLFVAALFTVVWDHRFFSIPMNAGTVVLAFFVQELCYYWYHRTAHRVRWFWTQHVSHHTGEIMNMSTAARQSILNGIVGTWIFYVPAVLMGFTPEVMLGLLGANLAFQWFVHTESIPKLHPWVEWWFNTPSNHRVHHGRNVQYVDKNYGGVIMLYDHLFGTYEPEEEKVVYGTPRQIKSHNWFVLNLHEFVDMIRDVMAPGPLGERLKHLWKPPAWQREGHEPIHTWTVERHEEVSPKC</sequence>
<gene>
    <name evidence="9" type="ORF">LCGC14_1926380</name>
</gene>
<dbReference type="Pfam" id="PF04116">
    <property type="entry name" value="FA_hydroxylase"/>
    <property type="match status" value="1"/>
</dbReference>
<keyword evidence="6 7" id="KW-0472">Membrane</keyword>
<feature type="domain" description="Fatty acid hydroxylase" evidence="8">
    <location>
        <begin position="109"/>
        <end position="244"/>
    </location>
</feature>
<evidence type="ECO:0000256" key="4">
    <source>
        <dbReference type="ARBA" id="ARBA00023002"/>
    </source>
</evidence>
<feature type="transmembrane region" description="Helical" evidence="7">
    <location>
        <begin position="156"/>
        <end position="175"/>
    </location>
</feature>
<evidence type="ECO:0000256" key="1">
    <source>
        <dbReference type="ARBA" id="ARBA00004127"/>
    </source>
</evidence>
<dbReference type="GO" id="GO:0005783">
    <property type="term" value="C:endoplasmic reticulum"/>
    <property type="evidence" value="ECO:0007669"/>
    <property type="project" value="TreeGrafter"/>
</dbReference>
<dbReference type="InterPro" id="IPR051689">
    <property type="entry name" value="Sterol_desaturase/TMEM195"/>
</dbReference>
<dbReference type="GO" id="GO:0016020">
    <property type="term" value="C:membrane"/>
    <property type="evidence" value="ECO:0007669"/>
    <property type="project" value="GOC"/>
</dbReference>
<dbReference type="GO" id="GO:0050479">
    <property type="term" value="F:glyceryl-ether monooxygenase activity"/>
    <property type="evidence" value="ECO:0007669"/>
    <property type="project" value="TreeGrafter"/>
</dbReference>
<comment type="caution">
    <text evidence="9">The sequence shown here is derived from an EMBL/GenBank/DDBJ whole genome shotgun (WGS) entry which is preliminary data.</text>
</comment>
<evidence type="ECO:0000256" key="5">
    <source>
        <dbReference type="ARBA" id="ARBA00023098"/>
    </source>
</evidence>
<reference evidence="9" key="1">
    <citation type="journal article" date="2015" name="Nature">
        <title>Complex archaea that bridge the gap between prokaryotes and eukaryotes.</title>
        <authorList>
            <person name="Spang A."/>
            <person name="Saw J.H."/>
            <person name="Jorgensen S.L."/>
            <person name="Zaremba-Niedzwiedzka K."/>
            <person name="Martijn J."/>
            <person name="Lind A.E."/>
            <person name="van Eijk R."/>
            <person name="Schleper C."/>
            <person name="Guy L."/>
            <person name="Ettema T.J."/>
        </authorList>
    </citation>
    <scope>NUCLEOTIDE SEQUENCE</scope>
</reference>
<proteinExistence type="predicted"/>
<feature type="transmembrane region" description="Helical" evidence="7">
    <location>
        <begin position="100"/>
        <end position="123"/>
    </location>
</feature>
<feature type="transmembrane region" description="Helical" evidence="7">
    <location>
        <begin position="25"/>
        <end position="44"/>
    </location>
</feature>
<evidence type="ECO:0000256" key="7">
    <source>
        <dbReference type="SAM" id="Phobius"/>
    </source>
</evidence>
<keyword evidence="5" id="KW-0443">Lipid metabolism</keyword>
<dbReference type="GO" id="GO:0006643">
    <property type="term" value="P:membrane lipid metabolic process"/>
    <property type="evidence" value="ECO:0007669"/>
    <property type="project" value="TreeGrafter"/>
</dbReference>
<evidence type="ECO:0000256" key="6">
    <source>
        <dbReference type="ARBA" id="ARBA00023136"/>
    </source>
</evidence>
<keyword evidence="3 7" id="KW-1133">Transmembrane helix</keyword>
<dbReference type="AlphaFoldDB" id="A0A0F9IM55"/>
<dbReference type="PANTHER" id="PTHR21624:SF1">
    <property type="entry name" value="ALKYLGLYCEROL MONOOXYGENASE"/>
    <property type="match status" value="1"/>
</dbReference>
<protein>
    <recommendedName>
        <fullName evidence="8">Fatty acid hydroxylase domain-containing protein</fullName>
    </recommendedName>
</protein>
<keyword evidence="4" id="KW-0560">Oxidoreductase</keyword>
<dbReference type="GO" id="GO:0008610">
    <property type="term" value="P:lipid biosynthetic process"/>
    <property type="evidence" value="ECO:0007669"/>
    <property type="project" value="InterPro"/>
</dbReference>
<dbReference type="PANTHER" id="PTHR21624">
    <property type="entry name" value="STEROL DESATURASE-RELATED PROTEIN"/>
    <property type="match status" value="1"/>
</dbReference>
<evidence type="ECO:0000256" key="2">
    <source>
        <dbReference type="ARBA" id="ARBA00022692"/>
    </source>
</evidence>